<organism evidence="2 3">
    <name type="scientific">Calocera viscosa (strain TUFC12733)</name>
    <dbReference type="NCBI Taxonomy" id="1330018"/>
    <lineage>
        <taxon>Eukaryota</taxon>
        <taxon>Fungi</taxon>
        <taxon>Dikarya</taxon>
        <taxon>Basidiomycota</taxon>
        <taxon>Agaricomycotina</taxon>
        <taxon>Dacrymycetes</taxon>
        <taxon>Dacrymycetales</taxon>
        <taxon>Dacrymycetaceae</taxon>
        <taxon>Calocera</taxon>
    </lineage>
</organism>
<accession>A0A167NL82</accession>
<dbReference type="InterPro" id="IPR050700">
    <property type="entry name" value="YIM1/Zinc_Alcohol_DH_Fams"/>
</dbReference>
<sequence length="352" mass="37866">MSTKTMHAIMQTAYGEPSKVLKLLTVPLPAFDESSNKLLLRVKAVSINPVDGMVIRGKLNIVWTDPMPAPVGYDVSGVVVKAGKGTGFKEGDEVYGFLSLNRPGSFAEYCTVPARNCALKPTSLSHEEAACLPLVGATAIQALQRHSGPKDTAFIPGGLGGVGSVMLQLAKPYSGFKHTITTASTAKVEVVKQHIRDVDVVIDYKKVEPATVIPAHSCDFVLDQFGKPASYAQYVRKPPPSSAEGKPSIISVSAPPDAKKFQQAWETRGSLPLRIGLNLIDWWTRLWIPGWIHYDSFGALQSASDLKILADLADHGKLKPVIDKVFPMGQAVEAIALAETKPAGKVVIRMSD</sequence>
<evidence type="ECO:0000259" key="1">
    <source>
        <dbReference type="SMART" id="SM00829"/>
    </source>
</evidence>
<dbReference type="OrthoDB" id="9930022at2759"/>
<evidence type="ECO:0000313" key="2">
    <source>
        <dbReference type="EMBL" id="KZO97830.1"/>
    </source>
</evidence>
<dbReference type="SMART" id="SM00829">
    <property type="entry name" value="PKS_ER"/>
    <property type="match status" value="1"/>
</dbReference>
<dbReference type="SUPFAM" id="SSF51735">
    <property type="entry name" value="NAD(P)-binding Rossmann-fold domains"/>
    <property type="match status" value="1"/>
</dbReference>
<dbReference type="InterPro" id="IPR020843">
    <property type="entry name" value="ER"/>
</dbReference>
<evidence type="ECO:0000313" key="3">
    <source>
        <dbReference type="Proteomes" id="UP000076738"/>
    </source>
</evidence>
<dbReference type="AlphaFoldDB" id="A0A167NL82"/>
<dbReference type="EMBL" id="KV417278">
    <property type="protein sequence ID" value="KZO97830.1"/>
    <property type="molecule type" value="Genomic_DNA"/>
</dbReference>
<dbReference type="PANTHER" id="PTHR11695">
    <property type="entry name" value="ALCOHOL DEHYDROGENASE RELATED"/>
    <property type="match status" value="1"/>
</dbReference>
<feature type="domain" description="Enoyl reductase (ER)" evidence="1">
    <location>
        <begin position="19"/>
        <end position="348"/>
    </location>
</feature>
<dbReference type="STRING" id="1330018.A0A167NL82"/>
<dbReference type="PANTHER" id="PTHR11695:SF294">
    <property type="entry name" value="RETICULON-4-INTERACTING PROTEIN 1, MITOCHONDRIAL"/>
    <property type="match status" value="1"/>
</dbReference>
<dbReference type="InterPro" id="IPR013154">
    <property type="entry name" value="ADH-like_N"/>
</dbReference>
<dbReference type="Pfam" id="PF13602">
    <property type="entry name" value="ADH_zinc_N_2"/>
    <property type="match status" value="1"/>
</dbReference>
<dbReference type="Gene3D" id="3.40.50.720">
    <property type="entry name" value="NAD(P)-binding Rossmann-like Domain"/>
    <property type="match status" value="1"/>
</dbReference>
<name>A0A167NL82_CALVF</name>
<gene>
    <name evidence="2" type="ORF">CALVIDRAFT_562723</name>
</gene>
<protein>
    <submittedName>
        <fullName evidence="2">GroES-like protein</fullName>
    </submittedName>
</protein>
<proteinExistence type="predicted"/>
<dbReference type="CDD" id="cd05289">
    <property type="entry name" value="MDR_like_2"/>
    <property type="match status" value="1"/>
</dbReference>
<dbReference type="InterPro" id="IPR036291">
    <property type="entry name" value="NAD(P)-bd_dom_sf"/>
</dbReference>
<dbReference type="SUPFAM" id="SSF50129">
    <property type="entry name" value="GroES-like"/>
    <property type="match status" value="1"/>
</dbReference>
<dbReference type="Proteomes" id="UP000076738">
    <property type="component" value="Unassembled WGS sequence"/>
</dbReference>
<dbReference type="GO" id="GO:0016491">
    <property type="term" value="F:oxidoreductase activity"/>
    <property type="evidence" value="ECO:0007669"/>
    <property type="project" value="InterPro"/>
</dbReference>
<dbReference type="Pfam" id="PF08240">
    <property type="entry name" value="ADH_N"/>
    <property type="match status" value="1"/>
</dbReference>
<dbReference type="Gene3D" id="3.90.180.10">
    <property type="entry name" value="Medium-chain alcohol dehydrogenases, catalytic domain"/>
    <property type="match status" value="1"/>
</dbReference>
<keyword evidence="3" id="KW-1185">Reference proteome</keyword>
<dbReference type="InterPro" id="IPR011032">
    <property type="entry name" value="GroES-like_sf"/>
</dbReference>
<reference evidence="2 3" key="1">
    <citation type="journal article" date="2016" name="Mol. Biol. Evol.">
        <title>Comparative Genomics of Early-Diverging Mushroom-Forming Fungi Provides Insights into the Origins of Lignocellulose Decay Capabilities.</title>
        <authorList>
            <person name="Nagy L.G."/>
            <person name="Riley R."/>
            <person name="Tritt A."/>
            <person name="Adam C."/>
            <person name="Daum C."/>
            <person name="Floudas D."/>
            <person name="Sun H."/>
            <person name="Yadav J.S."/>
            <person name="Pangilinan J."/>
            <person name="Larsson K.H."/>
            <person name="Matsuura K."/>
            <person name="Barry K."/>
            <person name="Labutti K."/>
            <person name="Kuo R."/>
            <person name="Ohm R.A."/>
            <person name="Bhattacharya S.S."/>
            <person name="Shirouzu T."/>
            <person name="Yoshinaga Y."/>
            <person name="Martin F.M."/>
            <person name="Grigoriev I.V."/>
            <person name="Hibbett D.S."/>
        </authorList>
    </citation>
    <scope>NUCLEOTIDE SEQUENCE [LARGE SCALE GENOMIC DNA]</scope>
    <source>
        <strain evidence="2 3">TUFC12733</strain>
    </source>
</reference>